<dbReference type="SUPFAM" id="SSF52980">
    <property type="entry name" value="Restriction endonuclease-like"/>
    <property type="match status" value="1"/>
</dbReference>
<dbReference type="InterPro" id="IPR011335">
    <property type="entry name" value="Restrct_endonuc-II-like"/>
</dbReference>
<name>A0A4V3ANQ8_9GAMM</name>
<dbReference type="PANTHER" id="PTHR38590:SF1">
    <property type="entry name" value="BLL0828 PROTEIN"/>
    <property type="match status" value="1"/>
</dbReference>
<evidence type="ECO:0000313" key="3">
    <source>
        <dbReference type="EMBL" id="TDK32542.1"/>
    </source>
</evidence>
<evidence type="ECO:0000259" key="2">
    <source>
        <dbReference type="Pfam" id="PF04480"/>
    </source>
</evidence>
<dbReference type="Proteomes" id="UP000295543">
    <property type="component" value="Unassembled WGS sequence"/>
</dbReference>
<dbReference type="InterPro" id="IPR007569">
    <property type="entry name" value="DUF559"/>
</dbReference>
<dbReference type="PANTHER" id="PTHR38590">
    <property type="entry name" value="BLL0828 PROTEIN"/>
    <property type="match status" value="1"/>
</dbReference>
<accession>A0A4V3ANQ8</accession>
<dbReference type="Gene3D" id="3.40.960.10">
    <property type="entry name" value="VSR Endonuclease"/>
    <property type="match status" value="1"/>
</dbReference>
<dbReference type="OrthoDB" id="9798754at2"/>
<feature type="compositionally biased region" description="Polar residues" evidence="1">
    <location>
        <begin position="125"/>
        <end position="143"/>
    </location>
</feature>
<dbReference type="Pfam" id="PF04480">
    <property type="entry name" value="DUF559"/>
    <property type="match status" value="1"/>
</dbReference>
<evidence type="ECO:0000313" key="4">
    <source>
        <dbReference type="Proteomes" id="UP000295543"/>
    </source>
</evidence>
<feature type="domain" description="DUF559" evidence="2">
    <location>
        <begin position="2"/>
        <end position="108"/>
    </location>
</feature>
<dbReference type="InterPro" id="IPR047216">
    <property type="entry name" value="Endonuclease_DUF559_bact"/>
</dbReference>
<dbReference type="EMBL" id="SMTG01000002">
    <property type="protein sequence ID" value="TDK32542.1"/>
    <property type="molecule type" value="Genomic_DNA"/>
</dbReference>
<protein>
    <submittedName>
        <fullName evidence="3">Endonuclease domain-containing protein</fullName>
    </submittedName>
</protein>
<keyword evidence="4" id="KW-1185">Reference proteome</keyword>
<keyword evidence="3" id="KW-0378">Hydrolase</keyword>
<reference evidence="3 4" key="1">
    <citation type="submission" date="2019-03" db="EMBL/GenBank/DDBJ databases">
        <title>Luteimonas zhaokaii sp.nov., isolated from the rectal contents of Plateau pika in Yushu, Qinghai Province, China.</title>
        <authorList>
            <person name="Zhang G."/>
        </authorList>
    </citation>
    <scope>NUCLEOTIDE SEQUENCE [LARGE SCALE GENOMIC DNA]</scope>
    <source>
        <strain evidence="3 4">THG-MD21</strain>
    </source>
</reference>
<keyword evidence="3" id="KW-0255">Endonuclease</keyword>
<keyword evidence="3" id="KW-0540">Nuclease</keyword>
<organism evidence="3 4">
    <name type="scientific">Luteimonas terrae</name>
    <dbReference type="NCBI Taxonomy" id="1530191"/>
    <lineage>
        <taxon>Bacteria</taxon>
        <taxon>Pseudomonadati</taxon>
        <taxon>Pseudomonadota</taxon>
        <taxon>Gammaproteobacteria</taxon>
        <taxon>Lysobacterales</taxon>
        <taxon>Lysobacteraceae</taxon>
        <taxon>Luteimonas</taxon>
    </lineage>
</organism>
<comment type="caution">
    <text evidence="3">The sequence shown here is derived from an EMBL/GenBank/DDBJ whole genome shotgun (WGS) entry which is preliminary data.</text>
</comment>
<gene>
    <name evidence="3" type="ORF">E2F49_00215</name>
</gene>
<dbReference type="CDD" id="cd01038">
    <property type="entry name" value="Endonuclease_DUF559"/>
    <property type="match status" value="1"/>
</dbReference>
<dbReference type="GO" id="GO:0004519">
    <property type="term" value="F:endonuclease activity"/>
    <property type="evidence" value="ECO:0007669"/>
    <property type="project" value="UniProtKB-KW"/>
</dbReference>
<dbReference type="RefSeq" id="WP_133392131.1">
    <property type="nucleotide sequence ID" value="NZ_SMTG01000002.1"/>
</dbReference>
<dbReference type="AlphaFoldDB" id="A0A4V3ANQ8"/>
<proteinExistence type="predicted"/>
<evidence type="ECO:0000256" key="1">
    <source>
        <dbReference type="SAM" id="MobiDB-lite"/>
    </source>
</evidence>
<sequence length="143" mass="16433">MDQRAFARQLRRNMTDAEHLLWRHLRAHRFDGQKFRRQQPIGPYIVDFVHFGARLIVEADGGQHLDSRQDTARDAWLKDQAFQILRFWNDDILQRTEAVLEAIWNALQEAPLSPDPSPARGEGSQAESDASPKTVSGKQTQSE</sequence>
<feature type="region of interest" description="Disordered" evidence="1">
    <location>
        <begin position="110"/>
        <end position="143"/>
    </location>
</feature>